<evidence type="ECO:0000256" key="7">
    <source>
        <dbReference type="ARBA" id="ARBA00023180"/>
    </source>
</evidence>
<accession>A0A9P9WHS8</accession>
<comment type="subcellular location">
    <subcellularLocation>
        <location evidence="1">Secreted</location>
    </subcellularLocation>
</comment>
<evidence type="ECO:0000313" key="12">
    <source>
        <dbReference type="EMBL" id="KAI1864159.1"/>
    </source>
</evidence>
<dbReference type="Pfam" id="PF00295">
    <property type="entry name" value="Glyco_hydro_28"/>
    <property type="match status" value="1"/>
</dbReference>
<dbReference type="GO" id="GO:0004650">
    <property type="term" value="F:polygalacturonase activity"/>
    <property type="evidence" value="ECO:0007669"/>
    <property type="project" value="InterPro"/>
</dbReference>
<gene>
    <name evidence="12" type="ORF">JX265_008530</name>
</gene>
<evidence type="ECO:0000256" key="3">
    <source>
        <dbReference type="ARBA" id="ARBA00022525"/>
    </source>
</evidence>
<keyword evidence="7" id="KW-0325">Glycoprotein</keyword>
<keyword evidence="6 11" id="KW-0378">Hydrolase</keyword>
<evidence type="ECO:0000256" key="6">
    <source>
        <dbReference type="ARBA" id="ARBA00022801"/>
    </source>
</evidence>
<keyword evidence="8 11" id="KW-0326">Glycosidase</keyword>
<dbReference type="SUPFAM" id="SSF51126">
    <property type="entry name" value="Pectin lyase-like"/>
    <property type="match status" value="1"/>
</dbReference>
<keyword evidence="13" id="KW-1185">Reference proteome</keyword>
<comment type="function">
    <text evidence="10">Involved in maceration and soft-rotting of plant tissue. Hydrolyzes the 1,4-alpha glycosidic bonds of de-esterified pectate in the smooth region of the plant cell wall.</text>
</comment>
<dbReference type="PANTHER" id="PTHR31884">
    <property type="entry name" value="POLYGALACTURONASE"/>
    <property type="match status" value="1"/>
</dbReference>
<comment type="caution">
    <text evidence="12">The sequence shown here is derived from an EMBL/GenBank/DDBJ whole genome shotgun (WGS) entry which is preliminary data.</text>
</comment>
<reference evidence="12" key="1">
    <citation type="submission" date="2021-03" db="EMBL/GenBank/DDBJ databases">
        <title>Revisited historic fungal species revealed as producer of novel bioactive compounds through whole genome sequencing and comparative genomics.</title>
        <authorList>
            <person name="Vignolle G.A."/>
            <person name="Hochenegger N."/>
            <person name="Mach R.L."/>
            <person name="Mach-Aigner A.R."/>
            <person name="Javad Rahimi M."/>
            <person name="Salim K.A."/>
            <person name="Chan C.M."/>
            <person name="Lim L.B.L."/>
            <person name="Cai F."/>
            <person name="Druzhinina I.S."/>
            <person name="U'Ren J.M."/>
            <person name="Derntl C."/>
        </authorList>
    </citation>
    <scope>NUCLEOTIDE SEQUENCE</scope>
    <source>
        <strain evidence="12">TUCIM 5799</strain>
    </source>
</reference>
<evidence type="ECO:0000256" key="8">
    <source>
        <dbReference type="ARBA" id="ARBA00023295"/>
    </source>
</evidence>
<keyword evidence="5" id="KW-0677">Repeat</keyword>
<comment type="similarity">
    <text evidence="2 11">Belongs to the glycosyl hydrolase 28 family.</text>
</comment>
<dbReference type="GO" id="GO:0005576">
    <property type="term" value="C:extracellular region"/>
    <property type="evidence" value="ECO:0007669"/>
    <property type="project" value="UniProtKB-SubCell"/>
</dbReference>
<evidence type="ECO:0000256" key="5">
    <source>
        <dbReference type="ARBA" id="ARBA00022737"/>
    </source>
</evidence>
<evidence type="ECO:0000256" key="2">
    <source>
        <dbReference type="ARBA" id="ARBA00008834"/>
    </source>
</evidence>
<evidence type="ECO:0000256" key="4">
    <source>
        <dbReference type="ARBA" id="ARBA00022729"/>
    </source>
</evidence>
<evidence type="ECO:0000256" key="10">
    <source>
        <dbReference type="ARBA" id="ARBA00037707"/>
    </source>
</evidence>
<dbReference type="PANTHER" id="PTHR31884:SF9">
    <property type="entry name" value="ENDOPOLYGALACTURONASE D-RELATED"/>
    <property type="match status" value="1"/>
</dbReference>
<name>A0A9P9WHS8_9PEZI</name>
<keyword evidence="9" id="KW-0961">Cell wall biogenesis/degradation</keyword>
<protein>
    <submittedName>
        <fullName evidence="12">Uncharacterized protein</fullName>
    </submittedName>
</protein>
<evidence type="ECO:0000256" key="9">
    <source>
        <dbReference type="ARBA" id="ARBA00023316"/>
    </source>
</evidence>
<proteinExistence type="inferred from homology"/>
<dbReference type="InterPro" id="IPR012334">
    <property type="entry name" value="Pectin_lyas_fold"/>
</dbReference>
<dbReference type="Proteomes" id="UP000829685">
    <property type="component" value="Unassembled WGS sequence"/>
</dbReference>
<dbReference type="InterPro" id="IPR050434">
    <property type="entry name" value="Glycosyl_hydrlase_28"/>
</dbReference>
<evidence type="ECO:0000256" key="11">
    <source>
        <dbReference type="RuleBase" id="RU361169"/>
    </source>
</evidence>
<organism evidence="12 13">
    <name type="scientific">Neoarthrinium moseri</name>
    <dbReference type="NCBI Taxonomy" id="1658444"/>
    <lineage>
        <taxon>Eukaryota</taxon>
        <taxon>Fungi</taxon>
        <taxon>Dikarya</taxon>
        <taxon>Ascomycota</taxon>
        <taxon>Pezizomycotina</taxon>
        <taxon>Sordariomycetes</taxon>
        <taxon>Xylariomycetidae</taxon>
        <taxon>Amphisphaeriales</taxon>
        <taxon>Apiosporaceae</taxon>
        <taxon>Neoarthrinium</taxon>
    </lineage>
</organism>
<dbReference type="Gene3D" id="2.160.20.10">
    <property type="entry name" value="Single-stranded right-handed beta-helix, Pectin lyase-like"/>
    <property type="match status" value="1"/>
</dbReference>
<dbReference type="InterPro" id="IPR011050">
    <property type="entry name" value="Pectin_lyase_fold/virulence"/>
</dbReference>
<dbReference type="AlphaFoldDB" id="A0A9P9WHS8"/>
<dbReference type="EMBL" id="JAFIMR010000024">
    <property type="protein sequence ID" value="KAI1864159.1"/>
    <property type="molecule type" value="Genomic_DNA"/>
</dbReference>
<dbReference type="GO" id="GO:0045490">
    <property type="term" value="P:pectin catabolic process"/>
    <property type="evidence" value="ECO:0007669"/>
    <property type="project" value="TreeGrafter"/>
</dbReference>
<sequence>MGLTSNRTIVLNGGPTGEPTNGVKIANIKFIDVKGTVTGEDAYNYYILCGDGSCSNFSYENVKITGGNQTCNYPASGCPS</sequence>
<dbReference type="GO" id="GO:0071555">
    <property type="term" value="P:cell wall organization"/>
    <property type="evidence" value="ECO:0007669"/>
    <property type="project" value="UniProtKB-KW"/>
</dbReference>
<keyword evidence="4" id="KW-0732">Signal</keyword>
<evidence type="ECO:0000313" key="13">
    <source>
        <dbReference type="Proteomes" id="UP000829685"/>
    </source>
</evidence>
<keyword evidence="3" id="KW-0964">Secreted</keyword>
<evidence type="ECO:0000256" key="1">
    <source>
        <dbReference type="ARBA" id="ARBA00004613"/>
    </source>
</evidence>
<dbReference type="InterPro" id="IPR000743">
    <property type="entry name" value="Glyco_hydro_28"/>
</dbReference>